<feature type="transmembrane region" description="Helical" evidence="10">
    <location>
        <begin position="15"/>
        <end position="39"/>
    </location>
</feature>
<dbReference type="Pfam" id="PF03094">
    <property type="entry name" value="Mlo"/>
    <property type="match status" value="1"/>
</dbReference>
<evidence type="ECO:0000256" key="4">
    <source>
        <dbReference type="ARBA" id="ARBA00022821"/>
    </source>
</evidence>
<dbReference type="GO" id="GO:0005516">
    <property type="term" value="F:calmodulin binding"/>
    <property type="evidence" value="ECO:0007669"/>
    <property type="project" value="UniProtKB-KW"/>
</dbReference>
<evidence type="ECO:0000256" key="5">
    <source>
        <dbReference type="ARBA" id="ARBA00022989"/>
    </source>
</evidence>
<feature type="transmembrane region" description="Helical" evidence="10">
    <location>
        <begin position="365"/>
        <end position="389"/>
    </location>
</feature>
<keyword evidence="3 8" id="KW-0812">Transmembrane</keyword>
<dbReference type="EMBL" id="JAUIZM010000001">
    <property type="protein sequence ID" value="KAK1403418.1"/>
    <property type="molecule type" value="Genomic_DNA"/>
</dbReference>
<feature type="transmembrane region" description="Helical" evidence="10">
    <location>
        <begin position="281"/>
        <end position="303"/>
    </location>
</feature>
<evidence type="ECO:0000256" key="7">
    <source>
        <dbReference type="ARBA" id="ARBA00023265"/>
    </source>
</evidence>
<keyword evidence="12" id="KW-1185">Reference proteome</keyword>
<accession>A0AAD8JGQ4</accession>
<keyword evidence="8" id="KW-0112">Calmodulin-binding</keyword>
<feature type="compositionally biased region" description="Polar residues" evidence="9">
    <location>
        <begin position="527"/>
        <end position="550"/>
    </location>
</feature>
<evidence type="ECO:0000256" key="10">
    <source>
        <dbReference type="SAM" id="Phobius"/>
    </source>
</evidence>
<feature type="transmembrane region" description="Helical" evidence="10">
    <location>
        <begin position="309"/>
        <end position="331"/>
    </location>
</feature>
<proteinExistence type="inferred from homology"/>
<evidence type="ECO:0000313" key="11">
    <source>
        <dbReference type="EMBL" id="KAK1403418.1"/>
    </source>
</evidence>
<dbReference type="InterPro" id="IPR004326">
    <property type="entry name" value="Mlo"/>
</dbReference>
<comment type="similarity">
    <text evidence="2 8">Belongs to the MLO family.</text>
</comment>
<feature type="transmembrane region" description="Helical" evidence="10">
    <location>
        <begin position="404"/>
        <end position="429"/>
    </location>
</feature>
<feature type="region of interest" description="Disordered" evidence="9">
    <location>
        <begin position="457"/>
        <end position="490"/>
    </location>
</feature>
<name>A0AAD8JGQ4_9APIA</name>
<evidence type="ECO:0000256" key="1">
    <source>
        <dbReference type="ARBA" id="ARBA00004141"/>
    </source>
</evidence>
<comment type="caution">
    <text evidence="11">The sequence shown here is derived from an EMBL/GenBank/DDBJ whole genome shotgun (WGS) entry which is preliminary data.</text>
</comment>
<dbReference type="PANTHER" id="PTHR31942">
    <property type="entry name" value="MLO-LIKE PROTEIN 1"/>
    <property type="match status" value="1"/>
</dbReference>
<dbReference type="GO" id="GO:0016020">
    <property type="term" value="C:membrane"/>
    <property type="evidence" value="ECO:0007669"/>
    <property type="project" value="UniProtKB-SubCell"/>
</dbReference>
<evidence type="ECO:0000256" key="9">
    <source>
        <dbReference type="SAM" id="MobiDB-lite"/>
    </source>
</evidence>
<organism evidence="11 12">
    <name type="scientific">Heracleum sosnowskyi</name>
    <dbReference type="NCBI Taxonomy" id="360622"/>
    <lineage>
        <taxon>Eukaryota</taxon>
        <taxon>Viridiplantae</taxon>
        <taxon>Streptophyta</taxon>
        <taxon>Embryophyta</taxon>
        <taxon>Tracheophyta</taxon>
        <taxon>Spermatophyta</taxon>
        <taxon>Magnoliopsida</taxon>
        <taxon>eudicotyledons</taxon>
        <taxon>Gunneridae</taxon>
        <taxon>Pentapetalae</taxon>
        <taxon>asterids</taxon>
        <taxon>campanulids</taxon>
        <taxon>Apiales</taxon>
        <taxon>Apiaceae</taxon>
        <taxon>Apioideae</taxon>
        <taxon>apioid superclade</taxon>
        <taxon>Tordylieae</taxon>
        <taxon>Tordyliinae</taxon>
        <taxon>Heracleum</taxon>
    </lineage>
</organism>
<feature type="compositionally biased region" description="Basic and acidic residues" evidence="9">
    <location>
        <begin position="515"/>
        <end position="524"/>
    </location>
</feature>
<dbReference type="AlphaFoldDB" id="A0AAD8JGQ4"/>
<keyword evidence="5 8" id="KW-1133">Transmembrane helix</keyword>
<evidence type="ECO:0000256" key="2">
    <source>
        <dbReference type="ARBA" id="ARBA00006574"/>
    </source>
</evidence>
<dbReference type="Proteomes" id="UP001237642">
    <property type="component" value="Unassembled WGS sequence"/>
</dbReference>
<evidence type="ECO:0000256" key="3">
    <source>
        <dbReference type="ARBA" id="ARBA00022692"/>
    </source>
</evidence>
<feature type="region of interest" description="Disordered" evidence="9">
    <location>
        <begin position="514"/>
        <end position="550"/>
    </location>
</feature>
<dbReference type="PANTHER" id="PTHR31942:SF34">
    <property type="entry name" value="MLO-LIKE PROTEIN"/>
    <property type="match status" value="1"/>
</dbReference>
<evidence type="ECO:0000256" key="8">
    <source>
        <dbReference type="RuleBase" id="RU280816"/>
    </source>
</evidence>
<reference evidence="11" key="1">
    <citation type="submission" date="2023-02" db="EMBL/GenBank/DDBJ databases">
        <title>Genome of toxic invasive species Heracleum sosnowskyi carries increased number of genes despite the absence of recent whole-genome duplications.</title>
        <authorList>
            <person name="Schelkunov M."/>
            <person name="Shtratnikova V."/>
            <person name="Makarenko M."/>
            <person name="Klepikova A."/>
            <person name="Omelchenko D."/>
            <person name="Novikova G."/>
            <person name="Obukhova E."/>
            <person name="Bogdanov V."/>
            <person name="Penin A."/>
            <person name="Logacheva M."/>
        </authorList>
    </citation>
    <scope>NUCLEOTIDE SEQUENCE</scope>
    <source>
        <strain evidence="11">Hsosn_3</strain>
        <tissue evidence="11">Leaf</tissue>
    </source>
</reference>
<keyword evidence="4 8" id="KW-0611">Plant defense</keyword>
<comment type="function">
    <text evidence="8">May be involved in modulation of pathogen defense and leaf cell death.</text>
</comment>
<comment type="subcellular location">
    <subcellularLocation>
        <location evidence="1 8">Membrane</location>
        <topology evidence="1 8">Multi-pass membrane protein</topology>
    </subcellularLocation>
</comment>
<dbReference type="GO" id="GO:0006952">
    <property type="term" value="P:defense response"/>
    <property type="evidence" value="ECO:0007669"/>
    <property type="project" value="UniProtKB-KW"/>
</dbReference>
<reference evidence="11" key="2">
    <citation type="submission" date="2023-05" db="EMBL/GenBank/DDBJ databases">
        <authorList>
            <person name="Schelkunov M.I."/>
        </authorList>
    </citation>
    <scope>NUCLEOTIDE SEQUENCE</scope>
    <source>
        <strain evidence="11">Hsosn_3</strain>
        <tissue evidence="11">Leaf</tissue>
    </source>
</reference>
<keyword evidence="6 8" id="KW-0472">Membrane</keyword>
<evidence type="ECO:0000256" key="6">
    <source>
        <dbReference type="ARBA" id="ARBA00023136"/>
    </source>
</evidence>
<feature type="transmembrane region" description="Helical" evidence="10">
    <location>
        <begin position="156"/>
        <end position="177"/>
    </location>
</feature>
<gene>
    <name evidence="8" type="primary">MLO</name>
    <name evidence="11" type="ORF">POM88_003023</name>
</gene>
<keyword evidence="7 8" id="KW-0568">Pathogenesis-related protein</keyword>
<feature type="transmembrane region" description="Helical" evidence="10">
    <location>
        <begin position="60"/>
        <end position="78"/>
    </location>
</feature>
<evidence type="ECO:0000313" key="12">
    <source>
        <dbReference type="Proteomes" id="UP001237642"/>
    </source>
</evidence>
<sequence length="550" mass="62643">MAAGGGRSMEESATWAVALVCLVIISISLGLEQIIHVIGKWLTRKNKSALYEALEKIKSELMLLGFISLLLTVLKGTISEICIPKAIGNSWLPCDKEFEEEHENDFDGDDGHRKLLSFTNLTRTSHHRSLAAAAYVDNCVAKGKVQFLSEDAIHQLHLFIFALAVFHVLYCIITLALGRAKMSMWKTWESETKTLEYQCSQDSERYRFARDTTFGRRHLNIWCRSPVLIWIVCFFRQFLVSVPKVDYLTLRHGFIVAHLAPQSETNFDFQKYINRSLEEDFKVVVGISPPIWFFSVLFILFNTNSWKSYLWLPFIPLIIVLLVGTKLQVIITKMGLRIQDRGQLIQGSPVVQPDNDLFWFNRPGLLLYLIHFVLFQNAFQFAFFAWAWYEFGTRSCFHDKTEDVIIRISMGVIVQILCSYVTLPLYALVTQMGSTMKPTIFDERVAKALHRWQQDAKKNIKKNRQAEGSATPSPKMPSVPPLCNEAKVDSIHSPPELNNFRNVHFEAIGSSSFSEGHESLKEKVGNNPAQDTNSSSVSEPIASQHQIDIL</sequence>
<protein>
    <recommendedName>
        <fullName evidence="8">MLO-like protein</fullName>
    </recommendedName>
</protein>
<comment type="domain">
    <text evidence="8">The C-terminus contains a calmodulin-binding domain, which binds calmodulin in a calcium-dependent fashion.</text>
</comment>